<organism evidence="1 2">
    <name type="scientific">Trichomonas vaginalis (strain ATCC PRA-98 / G3)</name>
    <dbReference type="NCBI Taxonomy" id="412133"/>
    <lineage>
        <taxon>Eukaryota</taxon>
        <taxon>Metamonada</taxon>
        <taxon>Parabasalia</taxon>
        <taxon>Trichomonadida</taxon>
        <taxon>Trichomonadidae</taxon>
        <taxon>Trichomonas</taxon>
    </lineage>
</organism>
<reference evidence="1" key="1">
    <citation type="submission" date="2006-10" db="EMBL/GenBank/DDBJ databases">
        <authorList>
            <person name="Amadeo P."/>
            <person name="Zhao Q."/>
            <person name="Wortman J."/>
            <person name="Fraser-Liggett C."/>
            <person name="Carlton J."/>
        </authorList>
    </citation>
    <scope>NUCLEOTIDE SEQUENCE</scope>
    <source>
        <strain evidence="1">G3</strain>
    </source>
</reference>
<dbReference type="VEuPathDB" id="TrichDB:TVAG_263890"/>
<sequence>MLRSNGYEQLLGSNSNNEFKLSVSAVNTNGCANKGTLKLCVGSSKNFNKNAQEFKVGSKPEAKEYNFSYNNAHRSSNVIALYNRKSFWAEDQQIGKAEIPLDNFDPNSPCTREIQLGENGPKVVLHATRNENF</sequence>
<dbReference type="EMBL" id="DS113444">
    <property type="protein sequence ID" value="EAY05619.1"/>
    <property type="molecule type" value="Genomic_DNA"/>
</dbReference>
<reference evidence="1" key="2">
    <citation type="journal article" date="2007" name="Science">
        <title>Draft genome sequence of the sexually transmitted pathogen Trichomonas vaginalis.</title>
        <authorList>
            <person name="Carlton J.M."/>
            <person name="Hirt R.P."/>
            <person name="Silva J.C."/>
            <person name="Delcher A.L."/>
            <person name="Schatz M."/>
            <person name="Zhao Q."/>
            <person name="Wortman J.R."/>
            <person name="Bidwell S.L."/>
            <person name="Alsmark U.C.M."/>
            <person name="Besteiro S."/>
            <person name="Sicheritz-Ponten T."/>
            <person name="Noel C.J."/>
            <person name="Dacks J.B."/>
            <person name="Foster P.G."/>
            <person name="Simillion C."/>
            <person name="Van de Peer Y."/>
            <person name="Miranda-Saavedra D."/>
            <person name="Barton G.J."/>
            <person name="Westrop G.D."/>
            <person name="Mueller S."/>
            <person name="Dessi D."/>
            <person name="Fiori P.L."/>
            <person name="Ren Q."/>
            <person name="Paulsen I."/>
            <person name="Zhang H."/>
            <person name="Bastida-Corcuera F.D."/>
            <person name="Simoes-Barbosa A."/>
            <person name="Brown M.T."/>
            <person name="Hayes R.D."/>
            <person name="Mukherjee M."/>
            <person name="Okumura C.Y."/>
            <person name="Schneider R."/>
            <person name="Smith A.J."/>
            <person name="Vanacova S."/>
            <person name="Villalvazo M."/>
            <person name="Haas B.J."/>
            <person name="Pertea M."/>
            <person name="Feldblyum T.V."/>
            <person name="Utterback T.R."/>
            <person name="Shu C.L."/>
            <person name="Osoegawa K."/>
            <person name="de Jong P.J."/>
            <person name="Hrdy I."/>
            <person name="Horvathova L."/>
            <person name="Zubacova Z."/>
            <person name="Dolezal P."/>
            <person name="Malik S.B."/>
            <person name="Logsdon J.M. Jr."/>
            <person name="Henze K."/>
            <person name="Gupta A."/>
            <person name="Wang C.C."/>
            <person name="Dunne R.L."/>
            <person name="Upcroft J.A."/>
            <person name="Upcroft P."/>
            <person name="White O."/>
            <person name="Salzberg S.L."/>
            <person name="Tang P."/>
            <person name="Chiu C.-H."/>
            <person name="Lee Y.-S."/>
            <person name="Embley T.M."/>
            <person name="Coombs G.H."/>
            <person name="Mottram J.C."/>
            <person name="Tachezy J."/>
            <person name="Fraser-Liggett C.M."/>
            <person name="Johnson P.J."/>
        </authorList>
    </citation>
    <scope>NUCLEOTIDE SEQUENCE [LARGE SCALE GENOMIC DNA]</scope>
    <source>
        <strain evidence="1">G3</strain>
    </source>
</reference>
<evidence type="ECO:0000313" key="1">
    <source>
        <dbReference type="EMBL" id="EAY05619.1"/>
    </source>
</evidence>
<keyword evidence="2" id="KW-1185">Reference proteome</keyword>
<name>A2EP15_TRIV3</name>
<dbReference type="KEGG" id="tva:4763486"/>
<dbReference type="Proteomes" id="UP000001542">
    <property type="component" value="Unassembled WGS sequence"/>
</dbReference>
<accession>A2EP15</accession>
<dbReference type="RefSeq" id="XP_001317842.1">
    <property type="nucleotide sequence ID" value="XM_001317807.1"/>
</dbReference>
<evidence type="ECO:0000313" key="2">
    <source>
        <dbReference type="Proteomes" id="UP000001542"/>
    </source>
</evidence>
<gene>
    <name evidence="1" type="ORF">TVAG_263890</name>
</gene>
<protein>
    <submittedName>
        <fullName evidence="1">Uncharacterized protein</fullName>
    </submittedName>
</protein>
<dbReference type="AlphaFoldDB" id="A2EP15"/>
<dbReference type="VEuPathDB" id="TrichDB:TVAGG3_0945660"/>
<dbReference type="InParanoid" id="A2EP15"/>
<proteinExistence type="predicted"/>